<dbReference type="EMBL" id="CASHSV030000615">
    <property type="protein sequence ID" value="CAJ2668882.1"/>
    <property type="molecule type" value="Genomic_DNA"/>
</dbReference>
<dbReference type="Proteomes" id="UP001177021">
    <property type="component" value="Unassembled WGS sequence"/>
</dbReference>
<proteinExistence type="predicted"/>
<name>A0ACB0LP24_TRIPR</name>
<gene>
    <name evidence="1" type="ORF">MILVUS5_LOCUS33189</name>
</gene>
<accession>A0ACB0LP24</accession>
<keyword evidence="2" id="KW-1185">Reference proteome</keyword>
<reference evidence="1" key="1">
    <citation type="submission" date="2023-10" db="EMBL/GenBank/DDBJ databases">
        <authorList>
            <person name="Rodriguez Cubillos JULIANA M."/>
            <person name="De Vega J."/>
        </authorList>
    </citation>
    <scope>NUCLEOTIDE SEQUENCE</scope>
</reference>
<sequence length="131" mass="15132">MRTNEQLWELVRSITNFESRERISTKPFTPHFMDVIISKDLPQLYSQQELNQIQDLSSIWNKNIQEEKGEKKIDVTLEKKKPRTRYSSKPMKGSMSEQASESKIASTPPLSRPSTTPAKRLVVLGLKVKED</sequence>
<evidence type="ECO:0000313" key="1">
    <source>
        <dbReference type="EMBL" id="CAJ2668882.1"/>
    </source>
</evidence>
<protein>
    <submittedName>
        <fullName evidence="1">Uncharacterized protein</fullName>
    </submittedName>
</protein>
<organism evidence="1 2">
    <name type="scientific">Trifolium pratense</name>
    <name type="common">Red clover</name>
    <dbReference type="NCBI Taxonomy" id="57577"/>
    <lineage>
        <taxon>Eukaryota</taxon>
        <taxon>Viridiplantae</taxon>
        <taxon>Streptophyta</taxon>
        <taxon>Embryophyta</taxon>
        <taxon>Tracheophyta</taxon>
        <taxon>Spermatophyta</taxon>
        <taxon>Magnoliopsida</taxon>
        <taxon>eudicotyledons</taxon>
        <taxon>Gunneridae</taxon>
        <taxon>Pentapetalae</taxon>
        <taxon>rosids</taxon>
        <taxon>fabids</taxon>
        <taxon>Fabales</taxon>
        <taxon>Fabaceae</taxon>
        <taxon>Papilionoideae</taxon>
        <taxon>50 kb inversion clade</taxon>
        <taxon>NPAAA clade</taxon>
        <taxon>Hologalegina</taxon>
        <taxon>IRL clade</taxon>
        <taxon>Trifolieae</taxon>
        <taxon>Trifolium</taxon>
    </lineage>
</organism>
<comment type="caution">
    <text evidence="1">The sequence shown here is derived from an EMBL/GenBank/DDBJ whole genome shotgun (WGS) entry which is preliminary data.</text>
</comment>
<evidence type="ECO:0000313" key="2">
    <source>
        <dbReference type="Proteomes" id="UP001177021"/>
    </source>
</evidence>